<name>A0A9Y2JS42_9PSEU</name>
<dbReference type="Pfam" id="PF01370">
    <property type="entry name" value="Epimerase"/>
    <property type="match status" value="1"/>
</dbReference>
<evidence type="ECO:0000256" key="1">
    <source>
        <dbReference type="ARBA" id="ARBA00007637"/>
    </source>
</evidence>
<sequence>MEIIGNGFIAHHTRRYFGDRYPDVTLIAAGVSTVLVNDVSAFQRESTLVYDVIDRCRATGRTLIFLSTASTGMYGADRSVGSEGGAVFPLTPYGRHKLCLEHVCALSGARWLVLRLSHIVGPGQSPHQLLPSLTRQLLSGSVTLHSGVSRDLLDVGDMMRMIDSLLGQGIRDEVINVASGRSEAIEDIVDGLEERLGTRAERKLVDMPAKRGDVRIEKLRSLVTGFDDFGIGPGYLKSLLDRNVDELAESARRHLEAAAVGA</sequence>
<dbReference type="Gene3D" id="3.40.50.720">
    <property type="entry name" value="NAD(P)-binding Rossmann-like Domain"/>
    <property type="match status" value="1"/>
</dbReference>
<evidence type="ECO:0000259" key="2">
    <source>
        <dbReference type="Pfam" id="PF01370"/>
    </source>
</evidence>
<evidence type="ECO:0000313" key="4">
    <source>
        <dbReference type="Proteomes" id="UP001239397"/>
    </source>
</evidence>
<dbReference type="EMBL" id="CP127295">
    <property type="protein sequence ID" value="WIY01939.1"/>
    <property type="molecule type" value="Genomic_DNA"/>
</dbReference>
<evidence type="ECO:0000313" key="3">
    <source>
        <dbReference type="EMBL" id="WIY01939.1"/>
    </source>
</evidence>
<keyword evidence="4" id="KW-1185">Reference proteome</keyword>
<gene>
    <name evidence="3" type="ORF">QRX60_49395</name>
</gene>
<dbReference type="RefSeq" id="WP_285998374.1">
    <property type="nucleotide sequence ID" value="NZ_CP127295.1"/>
</dbReference>
<protein>
    <submittedName>
        <fullName evidence="3">NAD-dependent epimerase/dehydratase family protein</fullName>
    </submittedName>
</protein>
<reference evidence="3 4" key="1">
    <citation type="submission" date="2023-06" db="EMBL/GenBank/DDBJ databases">
        <authorList>
            <person name="Oyuntsetseg B."/>
            <person name="Kim S.B."/>
        </authorList>
    </citation>
    <scope>NUCLEOTIDE SEQUENCE [LARGE SCALE GENOMIC DNA]</scope>
    <source>
        <strain evidence="3 4">4-36</strain>
    </source>
</reference>
<dbReference type="InterPro" id="IPR001509">
    <property type="entry name" value="Epimerase_deHydtase"/>
</dbReference>
<comment type="similarity">
    <text evidence="1">Belongs to the NAD(P)-dependent epimerase/dehydratase family.</text>
</comment>
<dbReference type="PANTHER" id="PTHR43000">
    <property type="entry name" value="DTDP-D-GLUCOSE 4,6-DEHYDRATASE-RELATED"/>
    <property type="match status" value="1"/>
</dbReference>
<dbReference type="AlphaFoldDB" id="A0A9Y2JS42"/>
<feature type="domain" description="NAD-dependent epimerase/dehydratase" evidence="2">
    <location>
        <begin position="13"/>
        <end position="178"/>
    </location>
</feature>
<dbReference type="SUPFAM" id="SSF51735">
    <property type="entry name" value="NAD(P)-binding Rossmann-fold domains"/>
    <property type="match status" value="1"/>
</dbReference>
<organism evidence="3 4">
    <name type="scientific">Amycolatopsis mongoliensis</name>
    <dbReference type="NCBI Taxonomy" id="715475"/>
    <lineage>
        <taxon>Bacteria</taxon>
        <taxon>Bacillati</taxon>
        <taxon>Actinomycetota</taxon>
        <taxon>Actinomycetes</taxon>
        <taxon>Pseudonocardiales</taxon>
        <taxon>Pseudonocardiaceae</taxon>
        <taxon>Amycolatopsis</taxon>
    </lineage>
</organism>
<dbReference type="KEGG" id="amog:QRX60_49395"/>
<dbReference type="InterPro" id="IPR036291">
    <property type="entry name" value="NAD(P)-bd_dom_sf"/>
</dbReference>
<accession>A0A9Y2JS42</accession>
<dbReference type="Proteomes" id="UP001239397">
    <property type="component" value="Chromosome"/>
</dbReference>
<proteinExistence type="inferred from homology"/>